<dbReference type="EMBL" id="BMIF01000001">
    <property type="protein sequence ID" value="GGA51022.1"/>
    <property type="molecule type" value="Genomic_DNA"/>
</dbReference>
<evidence type="ECO:0000313" key="1">
    <source>
        <dbReference type="EMBL" id="GGA51022.1"/>
    </source>
</evidence>
<dbReference type="Proteomes" id="UP000636264">
    <property type="component" value="Unassembled WGS sequence"/>
</dbReference>
<protein>
    <submittedName>
        <fullName evidence="1">Uncharacterized protein</fullName>
    </submittedName>
</protein>
<organism evidence="1 2">
    <name type="scientific">Nitratireductor aestuarii</name>
    <dbReference type="NCBI Taxonomy" id="1735103"/>
    <lineage>
        <taxon>Bacteria</taxon>
        <taxon>Pseudomonadati</taxon>
        <taxon>Pseudomonadota</taxon>
        <taxon>Alphaproteobacteria</taxon>
        <taxon>Hyphomicrobiales</taxon>
        <taxon>Phyllobacteriaceae</taxon>
        <taxon>Nitratireductor</taxon>
    </lineage>
</organism>
<name>A0A916RBX9_9HYPH</name>
<evidence type="ECO:0000313" key="2">
    <source>
        <dbReference type="Proteomes" id="UP000636264"/>
    </source>
</evidence>
<accession>A0A916RBX9</accession>
<gene>
    <name evidence="1" type="ORF">GCM10011385_00340</name>
</gene>
<comment type="caution">
    <text evidence="1">The sequence shown here is derived from an EMBL/GenBank/DDBJ whole genome shotgun (WGS) entry which is preliminary data.</text>
</comment>
<sequence length="89" mass="9727">MKTVHIGIAEDLYQVLGPVMVQRLASVATNAQNQAMLDQLGNWVGVSGRGCIDHANKMRTLYAESTEILSHPRAVHALAFTNSLYEGFV</sequence>
<keyword evidence="2" id="KW-1185">Reference proteome</keyword>
<proteinExistence type="predicted"/>
<dbReference type="AlphaFoldDB" id="A0A916RBX9"/>
<reference evidence="1" key="1">
    <citation type="journal article" date="2014" name="Int. J. Syst. Evol. Microbiol.">
        <title>Complete genome sequence of Corynebacterium casei LMG S-19264T (=DSM 44701T), isolated from a smear-ripened cheese.</title>
        <authorList>
            <consortium name="US DOE Joint Genome Institute (JGI-PGF)"/>
            <person name="Walter F."/>
            <person name="Albersmeier A."/>
            <person name="Kalinowski J."/>
            <person name="Ruckert C."/>
        </authorList>
    </citation>
    <scope>NUCLEOTIDE SEQUENCE</scope>
    <source>
        <strain evidence="1">CGMCC 1.15320</strain>
    </source>
</reference>
<reference evidence="1" key="2">
    <citation type="submission" date="2020-09" db="EMBL/GenBank/DDBJ databases">
        <authorList>
            <person name="Sun Q."/>
            <person name="Zhou Y."/>
        </authorList>
    </citation>
    <scope>NUCLEOTIDE SEQUENCE</scope>
    <source>
        <strain evidence="1">CGMCC 1.15320</strain>
    </source>
</reference>